<protein>
    <submittedName>
        <fullName evidence="1">12461_t:CDS:1</fullName>
    </submittedName>
</protein>
<sequence>ASYNNIITMRDPINDNIIGFCAEESKSGSFKDKDDDISQIHVLTTKTGIMSCQLNISEIKRSLPQNKYDEMDIEDSQAKINKELKFILEQAIFLKSDNNVPVECTLSPDFRGDINQVVVDISDEILDLRKYSFYPHYLDNLNDLKVQLNERCNKMTALVQFINNSGIMDKLAFEAASNFRKGEKDLYAITTNDSKGSWTFQSELLKVLHQQFEDTDAAIKSYQLQASNKGSYLIKKSENVQQRQAPNIDKLKDQLVGLADLLFGITVQRLYSDDIMEKSHAKNYREQWTEILRKLVLHGNGMGLRALELSETYEDYKSLVVLVMESNSETDELIEVYMKKYKEKFAYMLYEWYLKQERYAELLSQPHAIEHKEWLQSFLNERNLRGISWIHDINMCEYDEASIKTRQLTLKEKRIEDVKTLLSISKLTYLAGLDSEADIQSEEVQNTIEEIAEIENGFELVIAYKEIQKQFLDIIVTSNKRLVDENEQATTVADNIINGVQKSRPTLAKLFKQYVPYILQGEKISTEELIEVMTLRECKEKDDFPFALQFTLNDETLPDDRRRALVQTIWRRIYINDRWDSISNTNDMSDDDVNERIKNTALYHTLEVISTRTDMPLYQWFSLPVNAFFASTTEQLQRRFPEFNAEQINKIIEDYKEENRALENIIQHYQLISHVEHALRLLDLKSSFDTEEDLMDPMEVVEDNT</sequence>
<evidence type="ECO:0000313" key="2">
    <source>
        <dbReference type="Proteomes" id="UP000789525"/>
    </source>
</evidence>
<keyword evidence="2" id="KW-1185">Reference proteome</keyword>
<dbReference type="Proteomes" id="UP000789525">
    <property type="component" value="Unassembled WGS sequence"/>
</dbReference>
<feature type="non-terminal residue" evidence="1">
    <location>
        <position position="1"/>
    </location>
</feature>
<reference evidence="1" key="1">
    <citation type="submission" date="2021-06" db="EMBL/GenBank/DDBJ databases">
        <authorList>
            <person name="Kallberg Y."/>
            <person name="Tangrot J."/>
            <person name="Rosling A."/>
        </authorList>
    </citation>
    <scope>NUCLEOTIDE SEQUENCE</scope>
    <source>
        <strain evidence="1">CL356</strain>
    </source>
</reference>
<comment type="caution">
    <text evidence="1">The sequence shown here is derived from an EMBL/GenBank/DDBJ whole genome shotgun (WGS) entry which is preliminary data.</text>
</comment>
<dbReference type="EMBL" id="CAJVPT010002288">
    <property type="protein sequence ID" value="CAG8478375.1"/>
    <property type="molecule type" value="Genomic_DNA"/>
</dbReference>
<proteinExistence type="predicted"/>
<name>A0ACA9KJV2_9GLOM</name>
<gene>
    <name evidence="1" type="ORF">ACOLOM_LOCUS1889</name>
</gene>
<evidence type="ECO:0000313" key="1">
    <source>
        <dbReference type="EMBL" id="CAG8478375.1"/>
    </source>
</evidence>
<organism evidence="1 2">
    <name type="scientific">Acaulospora colombiana</name>
    <dbReference type="NCBI Taxonomy" id="27376"/>
    <lineage>
        <taxon>Eukaryota</taxon>
        <taxon>Fungi</taxon>
        <taxon>Fungi incertae sedis</taxon>
        <taxon>Mucoromycota</taxon>
        <taxon>Glomeromycotina</taxon>
        <taxon>Glomeromycetes</taxon>
        <taxon>Diversisporales</taxon>
        <taxon>Acaulosporaceae</taxon>
        <taxon>Acaulospora</taxon>
    </lineage>
</organism>
<accession>A0ACA9KJV2</accession>